<organism evidence="2 3">
    <name type="scientific">Candidatus Curtissbacteria bacterium RBG_13_40_7</name>
    <dbReference type="NCBI Taxonomy" id="1797706"/>
    <lineage>
        <taxon>Bacteria</taxon>
        <taxon>Candidatus Curtissiibacteriota</taxon>
    </lineage>
</organism>
<keyword evidence="1" id="KW-0472">Membrane</keyword>
<keyword evidence="1" id="KW-0812">Transmembrane</keyword>
<feature type="transmembrane region" description="Helical" evidence="1">
    <location>
        <begin position="70"/>
        <end position="91"/>
    </location>
</feature>
<evidence type="ECO:0000313" key="2">
    <source>
        <dbReference type="EMBL" id="OGD83899.1"/>
    </source>
</evidence>
<name>A0A1F5FWB0_9BACT</name>
<protein>
    <submittedName>
        <fullName evidence="2">Uncharacterized protein</fullName>
    </submittedName>
</protein>
<accession>A0A1F5FWB0</accession>
<dbReference type="Proteomes" id="UP000179252">
    <property type="component" value="Unassembled WGS sequence"/>
</dbReference>
<feature type="transmembrane region" description="Helical" evidence="1">
    <location>
        <begin position="27"/>
        <end position="49"/>
    </location>
</feature>
<proteinExistence type="predicted"/>
<evidence type="ECO:0000256" key="1">
    <source>
        <dbReference type="SAM" id="Phobius"/>
    </source>
</evidence>
<sequence length="101" mass="10438">MFDAYAYSFSINDTLFPPAKFGTFGEVATPVVLILTSVAGAISIILIIISGIKIVTSGGDPKQLGAAQATLTYAIIGLAITILAFIIMAAVQKFLGSNVTV</sequence>
<keyword evidence="1" id="KW-1133">Transmembrane helix</keyword>
<dbReference type="AlphaFoldDB" id="A0A1F5FWB0"/>
<evidence type="ECO:0000313" key="3">
    <source>
        <dbReference type="Proteomes" id="UP000179252"/>
    </source>
</evidence>
<dbReference type="EMBL" id="MFAU01000036">
    <property type="protein sequence ID" value="OGD83899.1"/>
    <property type="molecule type" value="Genomic_DNA"/>
</dbReference>
<comment type="caution">
    <text evidence="2">The sequence shown here is derived from an EMBL/GenBank/DDBJ whole genome shotgun (WGS) entry which is preliminary data.</text>
</comment>
<gene>
    <name evidence="2" type="ORF">A2165_00205</name>
</gene>
<reference evidence="2 3" key="1">
    <citation type="journal article" date="2016" name="Nat. Commun.">
        <title>Thousands of microbial genomes shed light on interconnected biogeochemical processes in an aquifer system.</title>
        <authorList>
            <person name="Anantharaman K."/>
            <person name="Brown C.T."/>
            <person name="Hug L.A."/>
            <person name="Sharon I."/>
            <person name="Castelle C.J."/>
            <person name="Probst A.J."/>
            <person name="Thomas B.C."/>
            <person name="Singh A."/>
            <person name="Wilkins M.J."/>
            <person name="Karaoz U."/>
            <person name="Brodie E.L."/>
            <person name="Williams K.H."/>
            <person name="Hubbard S.S."/>
            <person name="Banfield J.F."/>
        </authorList>
    </citation>
    <scope>NUCLEOTIDE SEQUENCE [LARGE SCALE GENOMIC DNA]</scope>
</reference>